<dbReference type="OrthoDB" id="433924at2759"/>
<evidence type="ECO:0000313" key="2">
    <source>
        <dbReference type="EMBL" id="EAW08012.1"/>
    </source>
</evidence>
<proteinExistence type="predicted"/>
<dbReference type="HOGENOM" id="CLU_2060958_0_0_1"/>
<keyword evidence="3" id="KW-1185">Reference proteome</keyword>
<dbReference type="GeneID" id="4701259"/>
<dbReference type="Proteomes" id="UP000006701">
    <property type="component" value="Unassembled WGS sequence"/>
</dbReference>
<evidence type="ECO:0000256" key="1">
    <source>
        <dbReference type="SAM" id="MobiDB-lite"/>
    </source>
</evidence>
<dbReference type="KEGG" id="act:ACLA_027340"/>
<accession>A1CQU1</accession>
<feature type="region of interest" description="Disordered" evidence="1">
    <location>
        <begin position="100"/>
        <end position="119"/>
    </location>
</feature>
<reference evidence="2 3" key="1">
    <citation type="journal article" date="2008" name="PLoS Genet.">
        <title>Genomic islands in the pathogenic filamentous fungus Aspergillus fumigatus.</title>
        <authorList>
            <person name="Fedorova N.D."/>
            <person name="Khaldi N."/>
            <person name="Joardar V.S."/>
            <person name="Maiti R."/>
            <person name="Amedeo P."/>
            <person name="Anderson M.J."/>
            <person name="Crabtree J."/>
            <person name="Silva J.C."/>
            <person name="Badger J.H."/>
            <person name="Albarraq A."/>
            <person name="Angiuoli S."/>
            <person name="Bussey H."/>
            <person name="Bowyer P."/>
            <person name="Cotty P.J."/>
            <person name="Dyer P.S."/>
            <person name="Egan A."/>
            <person name="Galens K."/>
            <person name="Fraser-Liggett C.M."/>
            <person name="Haas B.J."/>
            <person name="Inman J.M."/>
            <person name="Kent R."/>
            <person name="Lemieux S."/>
            <person name="Malavazi I."/>
            <person name="Orvis J."/>
            <person name="Roemer T."/>
            <person name="Ronning C.M."/>
            <person name="Sundaram J.P."/>
            <person name="Sutton G."/>
            <person name="Turner G."/>
            <person name="Venter J.C."/>
            <person name="White O.R."/>
            <person name="Whitty B.R."/>
            <person name="Youngman P."/>
            <person name="Wolfe K.H."/>
            <person name="Goldman G.H."/>
            <person name="Wortman J.R."/>
            <person name="Jiang B."/>
            <person name="Denning D.W."/>
            <person name="Nierman W.C."/>
        </authorList>
    </citation>
    <scope>NUCLEOTIDE SEQUENCE [LARGE SCALE GENOMIC DNA]</scope>
    <source>
        <strain evidence="3">ATCC 1007 / CBS 513.65 / DSM 816 / NCTC 3887 / NRRL 1</strain>
    </source>
</reference>
<dbReference type="AlphaFoldDB" id="A1CQU1"/>
<sequence>MECFARYGRIGDALHMSWNSLRWENGEETWEPISNLKEDIPDLLRAFLPVVSVTHLERFPEPDPFKQQAGNPGPVFIVIEGDTEKYKPYEIDKIIATRDRNIRRGKNKGKTVMRPPPKS</sequence>
<dbReference type="VEuPathDB" id="FungiDB:ACLA_027340"/>
<dbReference type="RefSeq" id="XP_001269438.1">
    <property type="nucleotide sequence ID" value="XM_001269437.1"/>
</dbReference>
<evidence type="ECO:0000313" key="3">
    <source>
        <dbReference type="Proteomes" id="UP000006701"/>
    </source>
</evidence>
<organism evidence="2 3">
    <name type="scientific">Aspergillus clavatus (strain ATCC 1007 / CBS 513.65 / DSM 816 / NCTC 3887 / NRRL 1 / QM 1276 / 107)</name>
    <dbReference type="NCBI Taxonomy" id="344612"/>
    <lineage>
        <taxon>Eukaryota</taxon>
        <taxon>Fungi</taxon>
        <taxon>Dikarya</taxon>
        <taxon>Ascomycota</taxon>
        <taxon>Pezizomycotina</taxon>
        <taxon>Eurotiomycetes</taxon>
        <taxon>Eurotiomycetidae</taxon>
        <taxon>Eurotiales</taxon>
        <taxon>Aspergillaceae</taxon>
        <taxon>Aspergillus</taxon>
        <taxon>Aspergillus subgen. Fumigati</taxon>
    </lineage>
</organism>
<protein>
    <recommendedName>
        <fullName evidence="4">Chromo domain-containing protein</fullName>
    </recommendedName>
</protein>
<dbReference type="EMBL" id="DS027059">
    <property type="protein sequence ID" value="EAW08012.1"/>
    <property type="molecule type" value="Genomic_DNA"/>
</dbReference>
<gene>
    <name evidence="2" type="ORF">ACLA_027340</name>
</gene>
<name>A1CQU1_ASPCL</name>
<evidence type="ECO:0008006" key="4">
    <source>
        <dbReference type="Google" id="ProtNLM"/>
    </source>
</evidence>